<sequence length="250" mass="26824">MPRWKALPSSLDERVRNLVVQMRRLKDRSGLSLASLQIKTGYSSSSWERYLSGRALPPRKAVEELARVSGVDPARLLVLHEVAEEAWNQEPAAAPVADIPETQNARRRGVLIGVCTAVVVGVVLAGVLFAAPWKDGGDGKNSATAARHNSASASRGAFAYKAGKTYPCTVRRESGRLSAGYSDTRTALLSGPDWDVVEAQCLLGYHGFDPGGVDGVIGPKTTRAVKRLQQKAGLPPDGVVGTQTWQVLRK</sequence>
<organism evidence="3 4">
    <name type="scientific">Actinacidiphila paucisporea</name>
    <dbReference type="NCBI Taxonomy" id="310782"/>
    <lineage>
        <taxon>Bacteria</taxon>
        <taxon>Bacillati</taxon>
        <taxon>Actinomycetota</taxon>
        <taxon>Actinomycetes</taxon>
        <taxon>Kitasatosporales</taxon>
        <taxon>Streptomycetaceae</taxon>
        <taxon>Actinacidiphila</taxon>
    </lineage>
</organism>
<evidence type="ECO:0000256" key="1">
    <source>
        <dbReference type="SAM" id="Phobius"/>
    </source>
</evidence>
<dbReference type="Pfam" id="PF13560">
    <property type="entry name" value="HTH_31"/>
    <property type="match status" value="1"/>
</dbReference>
<dbReference type="InterPro" id="IPR036365">
    <property type="entry name" value="PGBD-like_sf"/>
</dbReference>
<dbReference type="InterPro" id="IPR010982">
    <property type="entry name" value="Lambda_DNA-bd_dom_sf"/>
</dbReference>
<dbReference type="SUPFAM" id="SSF47090">
    <property type="entry name" value="PGBD-like"/>
    <property type="match status" value="1"/>
</dbReference>
<feature type="domain" description="HTH cro/C1-type" evidence="2">
    <location>
        <begin position="21"/>
        <end position="76"/>
    </location>
</feature>
<evidence type="ECO:0000259" key="2">
    <source>
        <dbReference type="SMART" id="SM00530"/>
    </source>
</evidence>
<dbReference type="OrthoDB" id="9815541at2"/>
<evidence type="ECO:0000313" key="4">
    <source>
        <dbReference type="Proteomes" id="UP000184111"/>
    </source>
</evidence>
<dbReference type="InterPro" id="IPR036366">
    <property type="entry name" value="PGBDSf"/>
</dbReference>
<keyword evidence="1" id="KW-0812">Transmembrane</keyword>
<proteinExistence type="predicted"/>
<accession>A0A1M7Q8R5</accession>
<dbReference type="InterPro" id="IPR001387">
    <property type="entry name" value="Cro/C1-type_HTH"/>
</dbReference>
<protein>
    <submittedName>
        <fullName evidence="3">Helix-turn-helix domain-containing protein</fullName>
    </submittedName>
</protein>
<feature type="transmembrane region" description="Helical" evidence="1">
    <location>
        <begin position="110"/>
        <end position="133"/>
    </location>
</feature>
<gene>
    <name evidence="3" type="ORF">SAMN05216499_13066</name>
</gene>
<dbReference type="AlphaFoldDB" id="A0A1M7Q8R5"/>
<dbReference type="Gene3D" id="1.10.260.40">
    <property type="entry name" value="lambda repressor-like DNA-binding domains"/>
    <property type="match status" value="1"/>
</dbReference>
<dbReference type="STRING" id="310782.SAMN05216499_13066"/>
<reference evidence="3 4" key="1">
    <citation type="submission" date="2016-11" db="EMBL/GenBank/DDBJ databases">
        <authorList>
            <person name="Jaros S."/>
            <person name="Januszkiewicz K."/>
            <person name="Wedrychowicz H."/>
        </authorList>
    </citation>
    <scope>NUCLEOTIDE SEQUENCE [LARGE SCALE GENOMIC DNA]</scope>
    <source>
        <strain evidence="3 4">CGMCC 4.2025</strain>
    </source>
</reference>
<dbReference type="GO" id="GO:0003677">
    <property type="term" value="F:DNA binding"/>
    <property type="evidence" value="ECO:0007669"/>
    <property type="project" value="InterPro"/>
</dbReference>
<name>A0A1M7Q8R5_9ACTN</name>
<dbReference type="SMART" id="SM00530">
    <property type="entry name" value="HTH_XRE"/>
    <property type="match status" value="1"/>
</dbReference>
<dbReference type="CDD" id="cd00093">
    <property type="entry name" value="HTH_XRE"/>
    <property type="match status" value="1"/>
</dbReference>
<dbReference type="Pfam" id="PF01471">
    <property type="entry name" value="PG_binding_1"/>
    <property type="match status" value="1"/>
</dbReference>
<dbReference type="SUPFAM" id="SSF47413">
    <property type="entry name" value="lambda repressor-like DNA-binding domains"/>
    <property type="match status" value="1"/>
</dbReference>
<dbReference type="Gene3D" id="1.10.101.10">
    <property type="entry name" value="PGBD-like superfamily/PGBD"/>
    <property type="match status" value="1"/>
</dbReference>
<keyword evidence="1" id="KW-0472">Membrane</keyword>
<evidence type="ECO:0000313" key="3">
    <source>
        <dbReference type="EMBL" id="SHN26894.1"/>
    </source>
</evidence>
<dbReference type="RefSeq" id="WP_073502316.1">
    <property type="nucleotide sequence ID" value="NZ_FRBI01000030.1"/>
</dbReference>
<dbReference type="Proteomes" id="UP000184111">
    <property type="component" value="Unassembled WGS sequence"/>
</dbReference>
<keyword evidence="1" id="KW-1133">Transmembrane helix</keyword>
<dbReference type="EMBL" id="FRBI01000030">
    <property type="protein sequence ID" value="SHN26894.1"/>
    <property type="molecule type" value="Genomic_DNA"/>
</dbReference>
<dbReference type="InterPro" id="IPR002477">
    <property type="entry name" value="Peptidoglycan-bd-like"/>
</dbReference>
<keyword evidence="4" id="KW-1185">Reference proteome</keyword>